<feature type="signal peptide" evidence="4">
    <location>
        <begin position="1"/>
        <end position="18"/>
    </location>
</feature>
<dbReference type="InterPro" id="IPR036645">
    <property type="entry name" value="Elafin-like_sf"/>
</dbReference>
<keyword evidence="2" id="KW-1015">Disulfide bond</keyword>
<evidence type="ECO:0000313" key="7">
    <source>
        <dbReference type="Proteomes" id="UP000440578"/>
    </source>
</evidence>
<dbReference type="SMR" id="A0A6A4V934"/>
<dbReference type="Proteomes" id="UP000440578">
    <property type="component" value="Unassembled WGS sequence"/>
</dbReference>
<feature type="chain" id="PRO_5025403738" description="WAP domain-containing protein" evidence="4">
    <location>
        <begin position="19"/>
        <end position="365"/>
    </location>
</feature>
<dbReference type="GO" id="GO:0045087">
    <property type="term" value="P:innate immune response"/>
    <property type="evidence" value="ECO:0007669"/>
    <property type="project" value="TreeGrafter"/>
</dbReference>
<feature type="compositionally biased region" description="Low complexity" evidence="3">
    <location>
        <begin position="54"/>
        <end position="102"/>
    </location>
</feature>
<dbReference type="PANTHER" id="PTHR19441:SF30">
    <property type="entry name" value="ELAFIN"/>
    <property type="match status" value="1"/>
</dbReference>
<dbReference type="Gene3D" id="4.10.75.10">
    <property type="entry name" value="Elafin-like"/>
    <property type="match status" value="3"/>
</dbReference>
<accession>A0A6A4V934</accession>
<feature type="domain" description="WAP" evidence="5">
    <location>
        <begin position="289"/>
        <end position="336"/>
    </location>
</feature>
<dbReference type="PROSITE" id="PS51390">
    <property type="entry name" value="WAP"/>
    <property type="match status" value="3"/>
</dbReference>
<dbReference type="GO" id="GO:0019731">
    <property type="term" value="P:antibacterial humoral response"/>
    <property type="evidence" value="ECO:0007669"/>
    <property type="project" value="TreeGrafter"/>
</dbReference>
<evidence type="ECO:0000256" key="1">
    <source>
        <dbReference type="ARBA" id="ARBA00022729"/>
    </source>
</evidence>
<dbReference type="OrthoDB" id="4473401at2759"/>
<dbReference type="Pfam" id="PF00095">
    <property type="entry name" value="WAP"/>
    <property type="match status" value="3"/>
</dbReference>
<evidence type="ECO:0000256" key="4">
    <source>
        <dbReference type="SAM" id="SignalP"/>
    </source>
</evidence>
<evidence type="ECO:0000256" key="2">
    <source>
        <dbReference type="ARBA" id="ARBA00023157"/>
    </source>
</evidence>
<dbReference type="GO" id="GO:0005615">
    <property type="term" value="C:extracellular space"/>
    <property type="evidence" value="ECO:0007669"/>
    <property type="project" value="TreeGrafter"/>
</dbReference>
<dbReference type="GO" id="GO:0004867">
    <property type="term" value="F:serine-type endopeptidase inhibitor activity"/>
    <property type="evidence" value="ECO:0007669"/>
    <property type="project" value="TreeGrafter"/>
</dbReference>
<keyword evidence="7" id="KW-1185">Reference proteome</keyword>
<comment type="caution">
    <text evidence="6">The sequence shown here is derived from an EMBL/GenBank/DDBJ whole genome shotgun (WGS) entry which is preliminary data.</text>
</comment>
<sequence length="365" mass="37385">MISLALPLSALLVALCGADKLPLEARGTVLADGYLPPPREYLPPPREYLPPPGRTGELSLPSGGPEGLSPPSGGPEGLSPPSGGALGLSPPSGGPEGLSPPSTGALGLSLPSVGATGPDAGLGEVITSSSAGSLLSLGERGPPPKATGPDTDLAVVLEPGSAHPGFCPRRQLTRSCLLVKSAPKECFADVDCSPQEKCCALDCGLQCVNAVVQPSSCDQIVCARPGEECVDLETGPTCIGHSKSGQCPFHGQFCSNRILVCREDTDCEGDKLCCNLGCHRLCVDPAASKEQHLGFCPAAVARPPTRCGFQCQVDDDCSPELKCCDNACGKVCQPGVVPFITCANRNCPSNTRCEMIGLEAVCKAL</sequence>
<feature type="compositionally biased region" description="Pro residues" evidence="3">
    <location>
        <begin position="35"/>
        <end position="53"/>
    </location>
</feature>
<evidence type="ECO:0000256" key="3">
    <source>
        <dbReference type="SAM" id="MobiDB-lite"/>
    </source>
</evidence>
<evidence type="ECO:0000313" key="6">
    <source>
        <dbReference type="EMBL" id="KAF0290255.1"/>
    </source>
</evidence>
<evidence type="ECO:0000259" key="5">
    <source>
        <dbReference type="PROSITE" id="PS51390"/>
    </source>
</evidence>
<dbReference type="SUPFAM" id="SSF57256">
    <property type="entry name" value="Elafin-like"/>
    <property type="match status" value="3"/>
</dbReference>
<dbReference type="InterPro" id="IPR050514">
    <property type="entry name" value="WAP_four-disulfide_core"/>
</dbReference>
<protein>
    <recommendedName>
        <fullName evidence="5">WAP domain-containing protein</fullName>
    </recommendedName>
</protein>
<dbReference type="AlphaFoldDB" id="A0A6A4V934"/>
<dbReference type="SMART" id="SM00217">
    <property type="entry name" value="WAP"/>
    <property type="match status" value="3"/>
</dbReference>
<feature type="region of interest" description="Disordered" evidence="3">
    <location>
        <begin position="30"/>
        <end position="112"/>
    </location>
</feature>
<reference evidence="6 7" key="1">
    <citation type="submission" date="2019-07" db="EMBL/GenBank/DDBJ databases">
        <title>Draft genome assembly of a fouling barnacle, Amphibalanus amphitrite (Darwin, 1854): The first reference genome for Thecostraca.</title>
        <authorList>
            <person name="Kim W."/>
        </authorList>
    </citation>
    <scope>NUCLEOTIDE SEQUENCE [LARGE SCALE GENOMIC DNA]</scope>
    <source>
        <strain evidence="6">SNU_AA5</strain>
        <tissue evidence="6">Soma without cirri and trophi</tissue>
    </source>
</reference>
<organism evidence="6 7">
    <name type="scientific">Amphibalanus amphitrite</name>
    <name type="common">Striped barnacle</name>
    <name type="synonym">Balanus amphitrite</name>
    <dbReference type="NCBI Taxonomy" id="1232801"/>
    <lineage>
        <taxon>Eukaryota</taxon>
        <taxon>Metazoa</taxon>
        <taxon>Ecdysozoa</taxon>
        <taxon>Arthropoda</taxon>
        <taxon>Crustacea</taxon>
        <taxon>Multicrustacea</taxon>
        <taxon>Cirripedia</taxon>
        <taxon>Thoracica</taxon>
        <taxon>Thoracicalcarea</taxon>
        <taxon>Balanomorpha</taxon>
        <taxon>Balanoidea</taxon>
        <taxon>Balanidae</taxon>
        <taxon>Amphibalaninae</taxon>
        <taxon>Amphibalanus</taxon>
    </lineage>
</organism>
<feature type="domain" description="WAP" evidence="5">
    <location>
        <begin position="160"/>
        <end position="211"/>
    </location>
</feature>
<dbReference type="PANTHER" id="PTHR19441">
    <property type="entry name" value="WHEY ACDIC PROTEIN WAP"/>
    <property type="match status" value="1"/>
</dbReference>
<keyword evidence="1 4" id="KW-0732">Signal</keyword>
<dbReference type="InterPro" id="IPR008197">
    <property type="entry name" value="WAP_dom"/>
</dbReference>
<name>A0A6A4V934_AMPAM</name>
<dbReference type="EMBL" id="VIIS01001968">
    <property type="protein sequence ID" value="KAF0290255.1"/>
    <property type="molecule type" value="Genomic_DNA"/>
</dbReference>
<gene>
    <name evidence="6" type="ORF">FJT64_011569</name>
</gene>
<feature type="domain" description="WAP" evidence="5">
    <location>
        <begin position="221"/>
        <end position="286"/>
    </location>
</feature>
<proteinExistence type="predicted"/>